<reference evidence="2 3" key="1">
    <citation type="submission" date="2017-03" db="EMBL/GenBank/DDBJ databases">
        <authorList>
            <person name="Afonso C.L."/>
            <person name="Miller P.J."/>
            <person name="Scott M.A."/>
            <person name="Spackman E."/>
            <person name="Goraichik I."/>
            <person name="Dimitrov K.M."/>
            <person name="Suarez D.L."/>
            <person name="Swayne D.E."/>
        </authorList>
    </citation>
    <scope>NUCLEOTIDE SEQUENCE [LARGE SCALE GENOMIC DNA]</scope>
    <source>
        <strain evidence="2 3">CECT 8287</strain>
    </source>
</reference>
<dbReference type="Pfam" id="PF09917">
    <property type="entry name" value="DUF2147"/>
    <property type="match status" value="1"/>
</dbReference>
<evidence type="ECO:0000313" key="3">
    <source>
        <dbReference type="Proteomes" id="UP000193827"/>
    </source>
</evidence>
<dbReference type="Gene3D" id="2.40.128.520">
    <property type="match status" value="1"/>
</dbReference>
<dbReference type="PANTHER" id="PTHR36919">
    <property type="entry name" value="BLR1215 PROTEIN"/>
    <property type="match status" value="1"/>
</dbReference>
<protein>
    <recommendedName>
        <fullName evidence="1">DUF2147 domain-containing protein</fullName>
    </recommendedName>
</protein>
<sequence length="144" mass="15525">MPSGLGVLLVGDVPVKKLYLTSLFLIFMTTQALARDPVLGVWQAPPDRKGQIGHIQISPCGSMLCGTIIQAYDPSGKEVVTPNVGKRLFWNMKVEGAGAYGGGRVFVPAHNREYDAAMKLQGQKLSVKGCVGPVCQGQVWTRVR</sequence>
<dbReference type="PANTHER" id="PTHR36919:SF2">
    <property type="entry name" value="BLL6627 PROTEIN"/>
    <property type="match status" value="1"/>
</dbReference>
<keyword evidence="3" id="KW-1185">Reference proteome</keyword>
<gene>
    <name evidence="2" type="ORF">PEL8287_02926</name>
</gene>
<dbReference type="InterPro" id="IPR019223">
    <property type="entry name" value="DUF2147"/>
</dbReference>
<accession>A0A1Y5T628</accession>
<evidence type="ECO:0000259" key="1">
    <source>
        <dbReference type="Pfam" id="PF09917"/>
    </source>
</evidence>
<feature type="domain" description="DUF2147" evidence="1">
    <location>
        <begin position="40"/>
        <end position="142"/>
    </location>
</feature>
<dbReference type="EMBL" id="FWFL01000007">
    <property type="protein sequence ID" value="SLN54649.1"/>
    <property type="molecule type" value="Genomic_DNA"/>
</dbReference>
<name>A0A1Y5T628_9RHOB</name>
<dbReference type="AlphaFoldDB" id="A0A1Y5T628"/>
<dbReference type="Proteomes" id="UP000193827">
    <property type="component" value="Unassembled WGS sequence"/>
</dbReference>
<organism evidence="2 3">
    <name type="scientific">Roseovarius litorisediminis</name>
    <dbReference type="NCBI Taxonomy" id="1312363"/>
    <lineage>
        <taxon>Bacteria</taxon>
        <taxon>Pseudomonadati</taxon>
        <taxon>Pseudomonadota</taxon>
        <taxon>Alphaproteobacteria</taxon>
        <taxon>Rhodobacterales</taxon>
        <taxon>Roseobacteraceae</taxon>
        <taxon>Roseovarius</taxon>
    </lineage>
</organism>
<evidence type="ECO:0000313" key="2">
    <source>
        <dbReference type="EMBL" id="SLN54649.1"/>
    </source>
</evidence>
<proteinExistence type="predicted"/>